<gene>
    <name evidence="2" type="ORF">OKA04_07180</name>
</gene>
<dbReference type="Gene3D" id="2.40.70.10">
    <property type="entry name" value="Acid Proteases"/>
    <property type="match status" value="1"/>
</dbReference>
<feature type="domain" description="Retropepsin-like aspartic endopeptidase" evidence="1">
    <location>
        <begin position="39"/>
        <end position="164"/>
    </location>
</feature>
<dbReference type="PANTHER" id="PTHR38037">
    <property type="entry name" value="ZN_PROTEASE DOMAIN-CONTAINING PROTEIN"/>
    <property type="match status" value="1"/>
</dbReference>
<sequence length="185" mass="20415">MKRKPRSYTAVPQRVDTPSGQLAREIGLPWKQVGMPRLVLGRLEWLALPEIGVGPLHAKTDTGARTSSMHAEDIELIGDGSRVRFVTRDHYGRMITCEAPVAGSGRVKSSTGVARKRLYIETDAVLPGGFTWKIRLTLAHRGKMKCPVLLGRRALAGFFLIDPLGHHLMGALRELESQFPGICRP</sequence>
<dbReference type="EMBL" id="JAPDDS010000003">
    <property type="protein sequence ID" value="MCW1884509.1"/>
    <property type="molecule type" value="Genomic_DNA"/>
</dbReference>
<evidence type="ECO:0000313" key="3">
    <source>
        <dbReference type="Proteomes" id="UP001207930"/>
    </source>
</evidence>
<comment type="caution">
    <text evidence="2">The sequence shown here is derived from an EMBL/GenBank/DDBJ whole genome shotgun (WGS) entry which is preliminary data.</text>
</comment>
<keyword evidence="3" id="KW-1185">Reference proteome</keyword>
<dbReference type="SUPFAM" id="SSF50630">
    <property type="entry name" value="Acid proteases"/>
    <property type="match status" value="1"/>
</dbReference>
<name>A0ABT3FMT4_9BACT</name>
<dbReference type="PANTHER" id="PTHR38037:SF2">
    <property type="entry name" value="ATP-DEPENDENT ZINC PROTEASE DOMAIN-CONTAINING PROTEIN-RELATED"/>
    <property type="match status" value="1"/>
</dbReference>
<evidence type="ECO:0000313" key="2">
    <source>
        <dbReference type="EMBL" id="MCW1884509.1"/>
    </source>
</evidence>
<evidence type="ECO:0000259" key="1">
    <source>
        <dbReference type="Pfam" id="PF05618"/>
    </source>
</evidence>
<dbReference type="RefSeq" id="WP_264500467.1">
    <property type="nucleotide sequence ID" value="NZ_JAPDDS010000003.1"/>
</dbReference>
<organism evidence="2 3">
    <name type="scientific">Luteolibacter flavescens</name>
    <dbReference type="NCBI Taxonomy" id="1859460"/>
    <lineage>
        <taxon>Bacteria</taxon>
        <taxon>Pseudomonadati</taxon>
        <taxon>Verrucomicrobiota</taxon>
        <taxon>Verrucomicrobiia</taxon>
        <taxon>Verrucomicrobiales</taxon>
        <taxon>Verrucomicrobiaceae</taxon>
        <taxon>Luteolibacter</taxon>
    </lineage>
</organism>
<dbReference type="InterPro" id="IPR021109">
    <property type="entry name" value="Peptidase_aspartic_dom_sf"/>
</dbReference>
<proteinExistence type="predicted"/>
<reference evidence="2 3" key="1">
    <citation type="submission" date="2022-10" db="EMBL/GenBank/DDBJ databases">
        <title>Luteolibacter flavescens strain MCCC 1K03193, whole genome shotgun sequencing project.</title>
        <authorList>
            <person name="Zhao G."/>
            <person name="Shen L."/>
        </authorList>
    </citation>
    <scope>NUCLEOTIDE SEQUENCE [LARGE SCALE GENOMIC DNA]</scope>
    <source>
        <strain evidence="2 3">MCCC 1K03193</strain>
    </source>
</reference>
<protein>
    <submittedName>
        <fullName evidence="2">RimK/LysX family protein</fullName>
    </submittedName>
</protein>
<accession>A0ABT3FMT4</accession>
<dbReference type="InterPro" id="IPR008503">
    <property type="entry name" value="Asp_endopeptidase"/>
</dbReference>
<dbReference type="Proteomes" id="UP001207930">
    <property type="component" value="Unassembled WGS sequence"/>
</dbReference>
<dbReference type="Pfam" id="PF05618">
    <property type="entry name" value="Zn_protease"/>
    <property type="match status" value="1"/>
</dbReference>